<reference evidence="1 2" key="1">
    <citation type="submission" date="2015-11" db="EMBL/GenBank/DDBJ databases">
        <title>Evidence for parallel genomic evolution in an endosymbiosis of termite gut flagellates.</title>
        <authorList>
            <person name="Zheng H."/>
        </authorList>
    </citation>
    <scope>NUCLEOTIDE SEQUENCE [LARGE SCALE GENOMIC DNA]</scope>
    <source>
        <strain evidence="1 2">CET450</strain>
    </source>
</reference>
<keyword evidence="2" id="KW-1185">Reference proteome</keyword>
<evidence type="ECO:0000313" key="2">
    <source>
        <dbReference type="Proteomes" id="UP000095237"/>
    </source>
</evidence>
<sequence length="131" mass="14938">MPAKIDEIKDKIKKVGISVSNVEVSMSNTATKVDKKSSKIVTDVNANTNNEIESVTNILAHISTILQDIKVKTDIPAFRRILKMNKKAVARNRDKIHQRVRRNIQYNRKHKKLCVSHGQRRRGQVNFPAVL</sequence>
<protein>
    <submittedName>
        <fullName evidence="1">Uncharacterized protein</fullName>
    </submittedName>
</protein>
<dbReference type="EMBL" id="LNVX01000307">
    <property type="protein sequence ID" value="OEG70566.1"/>
    <property type="molecule type" value="Genomic_DNA"/>
</dbReference>
<dbReference type="AlphaFoldDB" id="A0A1E5IJ86"/>
<evidence type="ECO:0000313" key="1">
    <source>
        <dbReference type="EMBL" id="OEG70566.1"/>
    </source>
</evidence>
<name>A0A1E5IJ86_ENDTX</name>
<proteinExistence type="predicted"/>
<gene>
    <name evidence="1" type="ORF">ATZ36_04060</name>
</gene>
<accession>A0A1E5IJ86</accession>
<dbReference type="Proteomes" id="UP000095237">
    <property type="component" value="Unassembled WGS sequence"/>
</dbReference>
<comment type="caution">
    <text evidence="1">The sequence shown here is derived from an EMBL/GenBank/DDBJ whole genome shotgun (WGS) entry which is preliminary data.</text>
</comment>
<organism evidence="1 2">
    <name type="scientific">Endomicrobium trichonymphae</name>
    <dbReference type="NCBI Taxonomy" id="1408204"/>
    <lineage>
        <taxon>Bacteria</taxon>
        <taxon>Pseudomonadati</taxon>
        <taxon>Elusimicrobiota</taxon>
        <taxon>Endomicrobiia</taxon>
        <taxon>Endomicrobiales</taxon>
        <taxon>Endomicrobiaceae</taxon>
        <taxon>Candidatus Endomicrobiellum</taxon>
    </lineage>
</organism>